<dbReference type="PANTHER" id="PTHR28243">
    <property type="entry name" value="AGL049CP"/>
    <property type="match status" value="1"/>
</dbReference>
<dbReference type="Proteomes" id="UP001234343">
    <property type="component" value="Unassembled WGS sequence"/>
</dbReference>
<dbReference type="Gene3D" id="2.30.110.10">
    <property type="entry name" value="Electron Transport, Fmn-binding Protein, Chain A"/>
    <property type="match status" value="1"/>
</dbReference>
<keyword evidence="3" id="KW-1185">Reference proteome</keyword>
<protein>
    <submittedName>
        <fullName evidence="2">Pyridoxamine 5'-phosphate oxidase family protein</fullName>
    </submittedName>
</protein>
<dbReference type="SUPFAM" id="SSF50475">
    <property type="entry name" value="FMN-binding split barrel"/>
    <property type="match status" value="1"/>
</dbReference>
<feature type="domain" description="Pyridoxamine 5'-phosphate oxidase Alr4036 family FMN-binding" evidence="1">
    <location>
        <begin position="4"/>
        <end position="94"/>
    </location>
</feature>
<dbReference type="Pfam" id="PF12766">
    <property type="entry name" value="Pyridox_oxase_2"/>
    <property type="match status" value="1"/>
</dbReference>
<dbReference type="EMBL" id="JAUCBP010000007">
    <property type="protein sequence ID" value="MDM7860737.1"/>
    <property type="molecule type" value="Genomic_DNA"/>
</dbReference>
<comment type="caution">
    <text evidence="2">The sequence shown here is derived from an EMBL/GenBank/DDBJ whole genome shotgun (WGS) entry which is preliminary data.</text>
</comment>
<organism evidence="2 3">
    <name type="scientific">Alteromonas arenosi</name>
    <dbReference type="NCBI Taxonomy" id="3055817"/>
    <lineage>
        <taxon>Bacteria</taxon>
        <taxon>Pseudomonadati</taxon>
        <taxon>Pseudomonadota</taxon>
        <taxon>Gammaproteobacteria</taxon>
        <taxon>Alteromonadales</taxon>
        <taxon>Alteromonadaceae</taxon>
        <taxon>Alteromonas/Salinimonas group</taxon>
        <taxon>Alteromonas</taxon>
    </lineage>
</organism>
<reference evidence="2 3" key="1">
    <citation type="submission" date="2023-06" db="EMBL/GenBank/DDBJ databases">
        <title>Alteromonas sp. ASW11-36 isolated from intertidal sand.</title>
        <authorList>
            <person name="Li Y."/>
        </authorList>
    </citation>
    <scope>NUCLEOTIDE SEQUENCE [LARGE SCALE GENOMIC DNA]</scope>
    <source>
        <strain evidence="2 3">ASW11-36</strain>
    </source>
</reference>
<evidence type="ECO:0000313" key="3">
    <source>
        <dbReference type="Proteomes" id="UP001234343"/>
    </source>
</evidence>
<dbReference type="PANTHER" id="PTHR28243:SF1">
    <property type="entry name" value="PYRIDOXAMINE 5'-PHOSPHATE OXIDASE ALR4036 FAMILY FMN-BINDING DOMAIN-CONTAINING PROTEIN"/>
    <property type="match status" value="1"/>
</dbReference>
<proteinExistence type="predicted"/>
<evidence type="ECO:0000313" key="2">
    <source>
        <dbReference type="EMBL" id="MDM7860737.1"/>
    </source>
</evidence>
<dbReference type="RefSeq" id="WP_289365025.1">
    <property type="nucleotide sequence ID" value="NZ_JAUCBP010000007.1"/>
</dbReference>
<gene>
    <name evidence="2" type="ORF">QTP81_09020</name>
</gene>
<name>A0ABT7SX31_9ALTE</name>
<dbReference type="InterPro" id="IPR024624">
    <property type="entry name" value="Pyridox_Oxase_Alr4036_FMN-bd"/>
</dbReference>
<accession>A0ABT7SX31</accession>
<sequence>MLPLWRQPLARSLYKSKGHPESRYLQLATVSLEGLPKNRTLVFRDFDDKSRLLMITDSRTAKWQDFQHSTKAAICWYIASTREQYRLEGSIELLSASDKKAAQERQRRWESLSSAAKQQFLWGRPKTPRAKHTDLVVDSDAMTEVPPDHFELIAFEAEYVDYLNLKGNPQDRIIYTCTNAQWCEERVIP</sequence>
<dbReference type="InterPro" id="IPR012349">
    <property type="entry name" value="Split_barrel_FMN-bd"/>
</dbReference>
<evidence type="ECO:0000259" key="1">
    <source>
        <dbReference type="Pfam" id="PF12766"/>
    </source>
</evidence>